<feature type="binding site" evidence="8 10">
    <location>
        <begin position="112"/>
        <end position="114"/>
    </location>
    <ligand>
        <name>substrate</name>
    </ligand>
</feature>
<dbReference type="InterPro" id="IPR036453">
    <property type="entry name" value="GluRdtase_dimer_dom_sf"/>
</dbReference>
<dbReference type="InterPro" id="IPR015896">
    <property type="entry name" value="4pyrrol_synth_GluRdtase_dimer"/>
</dbReference>
<feature type="domain" description="Glutamyl-tRNA reductase N-terminal" evidence="16">
    <location>
        <begin position="6"/>
        <end position="153"/>
    </location>
</feature>
<dbReference type="GO" id="GO:0008883">
    <property type="term" value="F:glutamyl-tRNA reductase activity"/>
    <property type="evidence" value="ECO:0007669"/>
    <property type="project" value="UniProtKB-UniRule"/>
</dbReference>
<evidence type="ECO:0000256" key="7">
    <source>
        <dbReference type="ARBA" id="ARBA00047464"/>
    </source>
</evidence>
<dbReference type="Pfam" id="PF01488">
    <property type="entry name" value="Shikimate_DH"/>
    <property type="match status" value="1"/>
</dbReference>
<evidence type="ECO:0000256" key="10">
    <source>
        <dbReference type="PIRSR" id="PIRSR000445-2"/>
    </source>
</evidence>
<dbReference type="PANTHER" id="PTHR43013:SF1">
    <property type="entry name" value="GLUTAMYL-TRNA REDUCTASE"/>
    <property type="match status" value="1"/>
</dbReference>
<dbReference type="SUPFAM" id="SSF69742">
    <property type="entry name" value="Glutamyl tRNA-reductase catalytic, N-terminal domain"/>
    <property type="match status" value="1"/>
</dbReference>
<dbReference type="AlphaFoldDB" id="A0A9D1TBD5"/>
<dbReference type="InterPro" id="IPR036291">
    <property type="entry name" value="NAD(P)-bd_dom_sf"/>
</dbReference>
<comment type="caution">
    <text evidence="17">The sequence shown here is derived from an EMBL/GenBank/DDBJ whole genome shotgun (WGS) entry which is preliminary data.</text>
</comment>
<feature type="active site" description="Nucleophile" evidence="8 9">
    <location>
        <position position="50"/>
    </location>
</feature>
<organism evidence="17 18">
    <name type="scientific">Candidatus Scatomonas pullistercoris</name>
    <dbReference type="NCBI Taxonomy" id="2840920"/>
    <lineage>
        <taxon>Bacteria</taxon>
        <taxon>Bacillati</taxon>
        <taxon>Bacillota</taxon>
        <taxon>Clostridia</taxon>
        <taxon>Lachnospirales</taxon>
        <taxon>Lachnospiraceae</taxon>
        <taxon>Lachnospiraceae incertae sedis</taxon>
        <taxon>Candidatus Scatomonas</taxon>
    </lineage>
</organism>
<dbReference type="PANTHER" id="PTHR43013">
    <property type="entry name" value="GLUTAMYL-TRNA REDUCTASE"/>
    <property type="match status" value="1"/>
</dbReference>
<dbReference type="NCBIfam" id="TIGR01035">
    <property type="entry name" value="hemA"/>
    <property type="match status" value="1"/>
</dbReference>
<evidence type="ECO:0000256" key="13">
    <source>
        <dbReference type="RuleBase" id="RU000584"/>
    </source>
</evidence>
<dbReference type="GO" id="GO:0050661">
    <property type="term" value="F:NADP binding"/>
    <property type="evidence" value="ECO:0007669"/>
    <property type="project" value="InterPro"/>
</dbReference>
<comment type="domain">
    <text evidence="8">Possesses an unusual extended V-shaped dimeric structure with each monomer consisting of three distinct domains arranged along a curved 'spinal' alpha-helix. The N-terminal catalytic domain specifically recognizes the glutamate moiety of the substrate. The second domain is the NADPH-binding domain, and the third C-terminal domain is responsible for dimerization.</text>
</comment>
<evidence type="ECO:0000256" key="6">
    <source>
        <dbReference type="ARBA" id="ARBA00023244"/>
    </source>
</evidence>
<feature type="binding site" evidence="8 11">
    <location>
        <begin position="187"/>
        <end position="192"/>
    </location>
    <ligand>
        <name>NADP(+)</name>
        <dbReference type="ChEBI" id="CHEBI:58349"/>
    </ligand>
</feature>
<keyword evidence="6 8" id="KW-0627">Porphyrin biosynthesis</keyword>
<dbReference type="FunFam" id="3.30.460.30:FF:000001">
    <property type="entry name" value="Glutamyl-tRNA reductase"/>
    <property type="match status" value="1"/>
</dbReference>
<feature type="binding site" evidence="8 10">
    <location>
        <begin position="49"/>
        <end position="52"/>
    </location>
    <ligand>
        <name>substrate</name>
    </ligand>
</feature>
<feature type="binding site" evidence="8 10">
    <location>
        <position position="107"/>
    </location>
    <ligand>
        <name>substrate</name>
    </ligand>
</feature>
<gene>
    <name evidence="8 17" type="primary">hemA</name>
    <name evidence="17" type="ORF">IAB71_07365</name>
</gene>
<comment type="subunit">
    <text evidence="8">Homodimer.</text>
</comment>
<keyword evidence="5 8" id="KW-0560">Oxidoreductase</keyword>
<comment type="function">
    <text evidence="8">Catalyzes the NADPH-dependent reduction of glutamyl-tRNA(Glu) to glutamate 1-semialdehyde (GSA).</text>
</comment>
<dbReference type="CDD" id="cd05213">
    <property type="entry name" value="NAD_bind_Glutamyl_tRNA_reduct"/>
    <property type="match status" value="1"/>
</dbReference>
<proteinExistence type="inferred from homology"/>
<dbReference type="Pfam" id="PF05201">
    <property type="entry name" value="GlutR_N"/>
    <property type="match status" value="1"/>
</dbReference>
<feature type="binding site" evidence="8 10">
    <location>
        <position position="118"/>
    </location>
    <ligand>
        <name>substrate</name>
    </ligand>
</feature>
<evidence type="ECO:0000256" key="3">
    <source>
        <dbReference type="ARBA" id="ARBA00012970"/>
    </source>
</evidence>
<accession>A0A9D1TBD5</accession>
<name>A0A9D1TBD5_9FIRM</name>
<keyword evidence="4 8" id="KW-0521">NADP</keyword>
<evidence type="ECO:0000256" key="5">
    <source>
        <dbReference type="ARBA" id="ARBA00023002"/>
    </source>
</evidence>
<dbReference type="InterPro" id="IPR015895">
    <property type="entry name" value="4pyrrol_synth_GluRdtase_N"/>
</dbReference>
<evidence type="ECO:0000256" key="8">
    <source>
        <dbReference type="HAMAP-Rule" id="MF_00087"/>
    </source>
</evidence>
<dbReference type="GO" id="GO:0019353">
    <property type="term" value="P:protoporphyrinogen IX biosynthetic process from glutamate"/>
    <property type="evidence" value="ECO:0007669"/>
    <property type="project" value="TreeGrafter"/>
</dbReference>
<feature type="site" description="Important for activity" evidence="8 12">
    <location>
        <position position="97"/>
    </location>
</feature>
<protein>
    <recommendedName>
        <fullName evidence="3 8">Glutamyl-tRNA reductase</fullName>
        <shortName evidence="8">GluTR</shortName>
        <ecNumber evidence="3 8">1.2.1.70</ecNumber>
    </recommendedName>
</protein>
<dbReference type="InterPro" id="IPR006151">
    <property type="entry name" value="Shikm_DH/Glu-tRNA_Rdtase"/>
</dbReference>
<dbReference type="EC" id="1.2.1.70" evidence="3 8"/>
<feature type="domain" description="Quinate/shikimate 5-dehydrogenase/glutamyl-tRNA reductase" evidence="15">
    <location>
        <begin position="174"/>
        <end position="297"/>
    </location>
</feature>
<evidence type="ECO:0000313" key="18">
    <source>
        <dbReference type="Proteomes" id="UP000824169"/>
    </source>
</evidence>
<dbReference type="InterPro" id="IPR036343">
    <property type="entry name" value="GluRdtase_N_sf"/>
</dbReference>
<evidence type="ECO:0000256" key="12">
    <source>
        <dbReference type="PIRSR" id="PIRSR000445-4"/>
    </source>
</evidence>
<comment type="catalytic activity">
    <reaction evidence="7 8 13">
        <text>(S)-4-amino-5-oxopentanoate + tRNA(Glu) + NADP(+) = L-glutamyl-tRNA(Glu) + NADPH + H(+)</text>
        <dbReference type="Rhea" id="RHEA:12344"/>
        <dbReference type="Rhea" id="RHEA-COMP:9663"/>
        <dbReference type="Rhea" id="RHEA-COMP:9680"/>
        <dbReference type="ChEBI" id="CHEBI:15378"/>
        <dbReference type="ChEBI" id="CHEBI:57501"/>
        <dbReference type="ChEBI" id="CHEBI:57783"/>
        <dbReference type="ChEBI" id="CHEBI:58349"/>
        <dbReference type="ChEBI" id="CHEBI:78442"/>
        <dbReference type="ChEBI" id="CHEBI:78520"/>
        <dbReference type="EC" id="1.2.1.70"/>
    </reaction>
</comment>
<dbReference type="PIRSF" id="PIRSF000445">
    <property type="entry name" value="4pyrrol_synth_GluRdtase"/>
    <property type="match status" value="1"/>
</dbReference>
<dbReference type="SUPFAM" id="SSF51735">
    <property type="entry name" value="NAD(P)-binding Rossmann-fold domains"/>
    <property type="match status" value="1"/>
</dbReference>
<evidence type="ECO:0000259" key="14">
    <source>
        <dbReference type="Pfam" id="PF00745"/>
    </source>
</evidence>
<evidence type="ECO:0000259" key="15">
    <source>
        <dbReference type="Pfam" id="PF01488"/>
    </source>
</evidence>
<sequence length="410" mass="46108">MSIKMLGIDHSRAPVDVRAIFSFTKKNAAAAMEALKKDCGVEGCIILSTCNRMEIWVSAPDDWQGSLLEELCRIKEVDPTEFGEYFVERQGEEAVDHLFHLACGLKSMILAEDQILTQVGDALALAREYYMTDSVLEVLFRKAVTAAKRVKTDVVFSRASETAMDRAVDMLKKQGFDLKGKRCMVIGNGEMGRLAALTLASQGADVTVTVRQYRSGVVKIPLGCKRIDYGERMELFPRCDLVVSATASPNYTLRLDLVRECRLDHPICLIDLAVPRDIEPSIGELPLVSLYDIDDFRSGTDQTNAAAYEQAEYILQEEMDEFYQWLSGRDLIPRIQEIQQDAVTDLNLRIRKIIRKLPMEEADQKKLLKNIDAAAGKVVGKMMFGLRDTLERDSFLECVAGLEKLYEPEQ</sequence>
<dbReference type="InterPro" id="IPR000343">
    <property type="entry name" value="4pyrrol_synth_GluRdtase"/>
</dbReference>
<reference evidence="17" key="1">
    <citation type="submission" date="2020-10" db="EMBL/GenBank/DDBJ databases">
        <authorList>
            <person name="Gilroy R."/>
        </authorList>
    </citation>
    <scope>NUCLEOTIDE SEQUENCE</scope>
    <source>
        <strain evidence="17">CHK188-20938</strain>
    </source>
</reference>
<evidence type="ECO:0000256" key="9">
    <source>
        <dbReference type="PIRSR" id="PIRSR000445-1"/>
    </source>
</evidence>
<evidence type="ECO:0000313" key="17">
    <source>
        <dbReference type="EMBL" id="HIV25587.1"/>
    </source>
</evidence>
<dbReference type="Gene3D" id="3.40.50.720">
    <property type="entry name" value="NAD(P)-binding Rossmann-like Domain"/>
    <property type="match status" value="1"/>
</dbReference>
<evidence type="ECO:0000256" key="1">
    <source>
        <dbReference type="ARBA" id="ARBA00005059"/>
    </source>
</evidence>
<dbReference type="SUPFAM" id="SSF69075">
    <property type="entry name" value="Glutamyl tRNA-reductase dimerization domain"/>
    <property type="match status" value="1"/>
</dbReference>
<evidence type="ECO:0000259" key="16">
    <source>
        <dbReference type="Pfam" id="PF05201"/>
    </source>
</evidence>
<feature type="domain" description="Tetrapyrrole biosynthesis glutamyl-tRNA reductase dimerisation" evidence="14">
    <location>
        <begin position="310"/>
        <end position="406"/>
    </location>
</feature>
<comment type="similarity">
    <text evidence="2 8 13">Belongs to the glutamyl-tRNA reductase family.</text>
</comment>
<dbReference type="EMBL" id="DVOO01000021">
    <property type="protein sequence ID" value="HIV25587.1"/>
    <property type="molecule type" value="Genomic_DNA"/>
</dbReference>
<dbReference type="Pfam" id="PF00745">
    <property type="entry name" value="GlutR_dimer"/>
    <property type="match status" value="1"/>
</dbReference>
<dbReference type="Gene3D" id="3.30.460.30">
    <property type="entry name" value="Glutamyl-tRNA reductase, N-terminal domain"/>
    <property type="match status" value="1"/>
</dbReference>
<comment type="pathway">
    <text evidence="1 8 13">Porphyrin-containing compound metabolism; protoporphyrin-IX biosynthesis; 5-aminolevulinate from L-glutamyl-tRNA(Glu): step 1/2.</text>
</comment>
<comment type="miscellaneous">
    <text evidence="8">During catalysis, the active site Cys acts as a nucleophile attacking the alpha-carbonyl group of tRNA-bound glutamate with the formation of a thioester intermediate between enzyme and glutamate, and the concomitant release of tRNA(Glu). The thioester intermediate is finally reduced by direct hydride transfer from NADPH, to form the product GSA.</text>
</comment>
<dbReference type="Proteomes" id="UP000824169">
    <property type="component" value="Unassembled WGS sequence"/>
</dbReference>
<dbReference type="HAMAP" id="MF_00087">
    <property type="entry name" value="Glu_tRNA_reductase"/>
    <property type="match status" value="1"/>
</dbReference>
<evidence type="ECO:0000256" key="11">
    <source>
        <dbReference type="PIRSR" id="PIRSR000445-3"/>
    </source>
</evidence>
<evidence type="ECO:0000256" key="2">
    <source>
        <dbReference type="ARBA" id="ARBA00005916"/>
    </source>
</evidence>
<reference evidence="17" key="2">
    <citation type="journal article" date="2021" name="PeerJ">
        <title>Extensive microbial diversity within the chicken gut microbiome revealed by metagenomics and culture.</title>
        <authorList>
            <person name="Gilroy R."/>
            <person name="Ravi A."/>
            <person name="Getino M."/>
            <person name="Pursley I."/>
            <person name="Horton D.L."/>
            <person name="Alikhan N.F."/>
            <person name="Baker D."/>
            <person name="Gharbi K."/>
            <person name="Hall N."/>
            <person name="Watson M."/>
            <person name="Adriaenssens E.M."/>
            <person name="Foster-Nyarko E."/>
            <person name="Jarju S."/>
            <person name="Secka A."/>
            <person name="Antonio M."/>
            <person name="Oren A."/>
            <person name="Chaudhuri R.R."/>
            <person name="La Ragione R."/>
            <person name="Hildebrand F."/>
            <person name="Pallen M.J."/>
        </authorList>
    </citation>
    <scope>NUCLEOTIDE SEQUENCE</scope>
    <source>
        <strain evidence="17">CHK188-20938</strain>
    </source>
</reference>
<evidence type="ECO:0000256" key="4">
    <source>
        <dbReference type="ARBA" id="ARBA00022857"/>
    </source>
</evidence>